<reference evidence="1 2" key="1">
    <citation type="submission" date="2019-04" db="EMBL/GenBank/DDBJ databases">
        <title>Sulfurimonas crateris sp. nov. a facultative anaerobic sulfur-oxidizing chemolithautotrophic bacterium isolated from a terrestrial mud vulcano.</title>
        <authorList>
            <person name="Ratnikova N.M."/>
            <person name="Slobodkin A.I."/>
            <person name="Merkel A.Y."/>
            <person name="Novikov A."/>
            <person name="Bonch-Osmolovskaya E.A."/>
            <person name="Slobodkina G.B."/>
        </authorList>
    </citation>
    <scope>NUCLEOTIDE SEQUENCE [LARGE SCALE GENOMIC DNA]</scope>
    <source>
        <strain evidence="1 2">SN118</strain>
    </source>
</reference>
<dbReference type="EMBL" id="SZPX01000002">
    <property type="protein sequence ID" value="TKI70278.1"/>
    <property type="molecule type" value="Genomic_DNA"/>
</dbReference>
<keyword evidence="2" id="KW-1185">Reference proteome</keyword>
<proteinExistence type="predicted"/>
<dbReference type="OrthoDB" id="4750212at2"/>
<name>A0A4U2Z7M4_9BACT</name>
<organism evidence="1 2">
    <name type="scientific">Sulfurimonas crateris</name>
    <dbReference type="NCBI Taxonomy" id="2574727"/>
    <lineage>
        <taxon>Bacteria</taxon>
        <taxon>Pseudomonadati</taxon>
        <taxon>Campylobacterota</taxon>
        <taxon>Epsilonproteobacteria</taxon>
        <taxon>Campylobacterales</taxon>
        <taxon>Sulfurimonadaceae</taxon>
        <taxon>Sulfurimonas</taxon>
    </lineage>
</organism>
<sequence>MLVLAEFVLRQIKGEFNGFKDEKTIFEMQSGSKWQQAEYKYNYHYAFMPKAKIIEELGNYYIQVDSMNDKVLVKKL</sequence>
<comment type="caution">
    <text evidence="1">The sequence shown here is derived from an EMBL/GenBank/DDBJ whole genome shotgun (WGS) entry which is preliminary data.</text>
</comment>
<accession>A0A4U2Z7M4</accession>
<gene>
    <name evidence="1" type="ORF">FCU45_03025</name>
</gene>
<protein>
    <submittedName>
        <fullName evidence="1">Uncharacterized protein</fullName>
    </submittedName>
</protein>
<evidence type="ECO:0000313" key="2">
    <source>
        <dbReference type="Proteomes" id="UP000309561"/>
    </source>
</evidence>
<dbReference type="AlphaFoldDB" id="A0A4U2Z7M4"/>
<dbReference type="Proteomes" id="UP000309561">
    <property type="component" value="Unassembled WGS sequence"/>
</dbReference>
<evidence type="ECO:0000313" key="1">
    <source>
        <dbReference type="EMBL" id="TKI70278.1"/>
    </source>
</evidence>
<dbReference type="RefSeq" id="WP_137012165.1">
    <property type="nucleotide sequence ID" value="NZ_SZPX01000002.1"/>
</dbReference>